<gene>
    <name evidence="2" type="ORF">UFOPK1399_00248</name>
</gene>
<evidence type="ECO:0000313" key="2">
    <source>
        <dbReference type="EMBL" id="CAB4530419.1"/>
    </source>
</evidence>
<sequence>MKILRSLEELIFPVRCIGCGALGLEICSQCRKYWPPRIIRTYSRWAPHIPVFSSIPYSPIASKVLLAAKESGLLAADRLLTDALKFALIYCLDETRGTFLVPIPSRKKVARQRGRQFISVIAHDAGEFTSSPIHELLTHTRKVKDQSTLDAKARSLNLDGALISLRFISGHAVLIDDLVTTGATLHEAARALRAEGITVAAAVTACVAEPLR</sequence>
<dbReference type="SUPFAM" id="SSF53271">
    <property type="entry name" value="PRTase-like"/>
    <property type="match status" value="1"/>
</dbReference>
<accession>A0A6J6AWG1</accession>
<dbReference type="PANTHER" id="PTHR47505:SF1">
    <property type="entry name" value="DNA UTILIZATION PROTEIN YHGH"/>
    <property type="match status" value="1"/>
</dbReference>
<proteinExistence type="inferred from homology"/>
<dbReference type="PANTHER" id="PTHR47505">
    <property type="entry name" value="DNA UTILIZATION PROTEIN YHGH"/>
    <property type="match status" value="1"/>
</dbReference>
<organism evidence="2">
    <name type="scientific">freshwater metagenome</name>
    <dbReference type="NCBI Taxonomy" id="449393"/>
    <lineage>
        <taxon>unclassified sequences</taxon>
        <taxon>metagenomes</taxon>
        <taxon>ecological metagenomes</taxon>
    </lineage>
</organism>
<dbReference type="EMBL" id="CAEZSD010000016">
    <property type="protein sequence ID" value="CAB4530419.1"/>
    <property type="molecule type" value="Genomic_DNA"/>
</dbReference>
<dbReference type="Gene3D" id="3.40.50.2020">
    <property type="match status" value="1"/>
</dbReference>
<dbReference type="AlphaFoldDB" id="A0A6J6AWG1"/>
<dbReference type="InterPro" id="IPR000836">
    <property type="entry name" value="PRTase_dom"/>
</dbReference>
<dbReference type="InterPro" id="IPR029057">
    <property type="entry name" value="PRTase-like"/>
</dbReference>
<dbReference type="InterPro" id="IPR051910">
    <property type="entry name" value="ComF/GntX_DNA_util-trans"/>
</dbReference>
<comment type="similarity">
    <text evidence="1">Belongs to the ComF/GntX family.</text>
</comment>
<reference evidence="2" key="1">
    <citation type="submission" date="2020-05" db="EMBL/GenBank/DDBJ databases">
        <authorList>
            <person name="Chiriac C."/>
            <person name="Salcher M."/>
            <person name="Ghai R."/>
            <person name="Kavagutti S V."/>
        </authorList>
    </citation>
    <scope>NUCLEOTIDE SEQUENCE</scope>
</reference>
<name>A0A6J6AWG1_9ZZZZ</name>
<evidence type="ECO:0000256" key="1">
    <source>
        <dbReference type="ARBA" id="ARBA00008007"/>
    </source>
</evidence>
<dbReference type="CDD" id="cd06223">
    <property type="entry name" value="PRTases_typeI"/>
    <property type="match status" value="1"/>
</dbReference>
<protein>
    <submittedName>
        <fullName evidence="2">Unannotated protein</fullName>
    </submittedName>
</protein>